<keyword evidence="1" id="KW-0812">Transmembrane</keyword>
<organism evidence="2 3">
    <name type="scientific">Dichotomicrobium thermohalophilum</name>
    <dbReference type="NCBI Taxonomy" id="933063"/>
    <lineage>
        <taxon>Bacteria</taxon>
        <taxon>Pseudomonadati</taxon>
        <taxon>Pseudomonadota</taxon>
        <taxon>Alphaproteobacteria</taxon>
        <taxon>Hyphomicrobiales</taxon>
        <taxon>Hyphomicrobiaceae</taxon>
        <taxon>Dichotomicrobium</taxon>
    </lineage>
</organism>
<sequence length="131" mass="14561">MEWIIRLLGAFYILGGFLLLRTARTEWLLDRAIAQISLQSAPGRWEVLFLLAFGVIYLSAGVALLALSIWGVWLLGAGLVLQAAYYPLSWRLADDTERADRPRWRATRNAGIFSAAAFALSAYAYRLGVLA</sequence>
<feature type="transmembrane region" description="Helical" evidence="1">
    <location>
        <begin position="6"/>
        <end position="24"/>
    </location>
</feature>
<keyword evidence="1" id="KW-1133">Transmembrane helix</keyword>
<dbReference type="Proteomes" id="UP000266273">
    <property type="component" value="Unassembled WGS sequence"/>
</dbReference>
<feature type="transmembrane region" description="Helical" evidence="1">
    <location>
        <begin position="45"/>
        <end position="64"/>
    </location>
</feature>
<dbReference type="EMBL" id="QXDF01000003">
    <property type="protein sequence ID" value="RIA47360.1"/>
    <property type="molecule type" value="Genomic_DNA"/>
</dbReference>
<dbReference type="OrthoDB" id="7205061at2"/>
<evidence type="ECO:0000313" key="2">
    <source>
        <dbReference type="EMBL" id="RIA47360.1"/>
    </source>
</evidence>
<reference evidence="2 3" key="1">
    <citation type="submission" date="2018-08" db="EMBL/GenBank/DDBJ databases">
        <title>Genomic Encyclopedia of Archaeal and Bacterial Type Strains, Phase II (KMG-II): from individual species to whole genera.</title>
        <authorList>
            <person name="Goeker M."/>
        </authorList>
    </citation>
    <scope>NUCLEOTIDE SEQUENCE [LARGE SCALE GENOMIC DNA]</scope>
    <source>
        <strain evidence="2 3">DSM 5002</strain>
    </source>
</reference>
<name>A0A397PCV4_9HYPH</name>
<proteinExistence type="predicted"/>
<feature type="transmembrane region" description="Helical" evidence="1">
    <location>
        <begin position="109"/>
        <end position="128"/>
    </location>
</feature>
<dbReference type="RefSeq" id="WP_119062242.1">
    <property type="nucleotide sequence ID" value="NZ_QXDF01000003.1"/>
</dbReference>
<feature type="transmembrane region" description="Helical" evidence="1">
    <location>
        <begin position="70"/>
        <end position="88"/>
    </location>
</feature>
<gene>
    <name evidence="2" type="ORF">BXY53_2438</name>
</gene>
<keyword evidence="3" id="KW-1185">Reference proteome</keyword>
<evidence type="ECO:0000256" key="1">
    <source>
        <dbReference type="SAM" id="Phobius"/>
    </source>
</evidence>
<accession>A0A397PCV4</accession>
<keyword evidence="1" id="KW-0472">Membrane</keyword>
<evidence type="ECO:0000313" key="3">
    <source>
        <dbReference type="Proteomes" id="UP000266273"/>
    </source>
</evidence>
<protein>
    <submittedName>
        <fullName evidence="2">Uncharacterized protein</fullName>
    </submittedName>
</protein>
<comment type="caution">
    <text evidence="2">The sequence shown here is derived from an EMBL/GenBank/DDBJ whole genome shotgun (WGS) entry which is preliminary data.</text>
</comment>
<dbReference type="AlphaFoldDB" id="A0A397PCV4"/>